<gene>
    <name evidence="1" type="ORF">ATTO_12700</name>
</gene>
<dbReference type="AlphaFoldDB" id="A0AAU9CLP4"/>
<keyword evidence="2" id="KW-1185">Reference proteome</keyword>
<evidence type="ECO:0000313" key="2">
    <source>
        <dbReference type="Proteomes" id="UP001431186"/>
    </source>
</evidence>
<dbReference type="Proteomes" id="UP001431186">
    <property type="component" value="Chromosome"/>
</dbReference>
<dbReference type="KEGG" id="lcal:ATTO_12700"/>
<name>A0AAU9CLP4_9ACTN</name>
<dbReference type="RefSeq" id="WP_265591408.1">
    <property type="nucleotide sequence ID" value="NZ_AP025285.1"/>
</dbReference>
<sequence length="117" mass="12447">MIDAIAIVKEALKAHVPEVPFSTVLPDPAPTSAHVLGWVQSATDTDFLYRPQVALVCWGTSDASAMALAMDCARAVELAAQTHPRLSAASVASLSRDTFTPGGCARYRLLLNLIINK</sequence>
<evidence type="ECO:0008006" key="3">
    <source>
        <dbReference type="Google" id="ProtNLM"/>
    </source>
</evidence>
<proteinExistence type="predicted"/>
<evidence type="ECO:0000313" key="1">
    <source>
        <dbReference type="EMBL" id="BDC91398.1"/>
    </source>
</evidence>
<organism evidence="1 2">
    <name type="scientific">Leptogranulimonas caecicola</name>
    <dbReference type="NCBI Taxonomy" id="2894156"/>
    <lineage>
        <taxon>Bacteria</taxon>
        <taxon>Bacillati</taxon>
        <taxon>Actinomycetota</taxon>
        <taxon>Coriobacteriia</taxon>
        <taxon>Coriobacteriales</taxon>
        <taxon>Kribbibacteriaceae</taxon>
        <taxon>Leptogranulimonas</taxon>
    </lineage>
</organism>
<accession>A0AAU9CLP4</accession>
<dbReference type="EMBL" id="AP025285">
    <property type="protein sequence ID" value="BDC91398.1"/>
    <property type="molecule type" value="Genomic_DNA"/>
</dbReference>
<reference evidence="1" key="1">
    <citation type="submission" date="2021-11" db="EMBL/GenBank/DDBJ databases">
        <title>Complete genome sequence of Atopobiaceae bacterium TOC12.</title>
        <authorList>
            <person name="Morinaga K."/>
            <person name="Kusada H."/>
            <person name="Tamaki H."/>
        </authorList>
    </citation>
    <scope>NUCLEOTIDE SEQUENCE</scope>
    <source>
        <strain evidence="1">TOC12</strain>
    </source>
</reference>
<protein>
    <recommendedName>
        <fullName evidence="3">DUF3168 domain-containing protein</fullName>
    </recommendedName>
</protein>